<organism evidence="1 2">
    <name type="scientific">Streptomyces violaceusniger</name>
    <dbReference type="NCBI Taxonomy" id="68280"/>
    <lineage>
        <taxon>Bacteria</taxon>
        <taxon>Bacillati</taxon>
        <taxon>Actinomycetota</taxon>
        <taxon>Actinomycetes</taxon>
        <taxon>Kitasatosporales</taxon>
        <taxon>Streptomycetaceae</taxon>
        <taxon>Streptomyces</taxon>
        <taxon>Streptomyces violaceusniger group</taxon>
    </lineage>
</organism>
<protein>
    <submittedName>
        <fullName evidence="1">Uncharacterized protein</fullName>
    </submittedName>
</protein>
<evidence type="ECO:0000313" key="2">
    <source>
        <dbReference type="Proteomes" id="UP000301309"/>
    </source>
</evidence>
<dbReference type="AlphaFoldDB" id="A0A4D4L0W1"/>
<reference evidence="1 2" key="1">
    <citation type="journal article" date="2020" name="Int. J. Syst. Evol. Microbiol.">
        <title>Reclassification of Streptomyces castelarensis and Streptomyces sporoclivatus as later heterotypic synonyms of Streptomyces antimycoticus.</title>
        <authorList>
            <person name="Komaki H."/>
            <person name="Tamura T."/>
        </authorList>
    </citation>
    <scope>NUCLEOTIDE SEQUENCE [LARGE SCALE GENOMIC DNA]</scope>
    <source>
        <strain evidence="1 2">NBRC 13459</strain>
    </source>
</reference>
<name>A0A4D4L0W1_STRVO</name>
<comment type="caution">
    <text evidence="1">The sequence shown here is derived from an EMBL/GenBank/DDBJ whole genome shotgun (WGS) entry which is preliminary data.</text>
</comment>
<proteinExistence type="predicted"/>
<accession>A0A4D4L0W1</accession>
<evidence type="ECO:0000313" key="1">
    <source>
        <dbReference type="EMBL" id="GDY55231.1"/>
    </source>
</evidence>
<dbReference type="EMBL" id="BJHW01000001">
    <property type="protein sequence ID" value="GDY55231.1"/>
    <property type="molecule type" value="Genomic_DNA"/>
</dbReference>
<gene>
    <name evidence="1" type="ORF">SVIO_058540</name>
</gene>
<sequence length="104" mass="10113">MVGGGQVAAGAGDAERAEELFVAVDGGADGGDVQDPFAEGDGVAVLLGALELFTQVRGADTFAGDPGEGGDAVDVGVEFLLGQPGGQGFPGAQVQGSFSPMGSW</sequence>
<dbReference type="Proteomes" id="UP000301309">
    <property type="component" value="Unassembled WGS sequence"/>
</dbReference>
<keyword evidence="2" id="KW-1185">Reference proteome</keyword>